<keyword evidence="7 11" id="KW-0418">Kinase</keyword>
<feature type="binding site" evidence="11">
    <location>
        <position position="193"/>
    </location>
    <ligand>
        <name>substrate</name>
    </ligand>
</feature>
<evidence type="ECO:0000256" key="3">
    <source>
        <dbReference type="ARBA" id="ARBA00004868"/>
    </source>
</evidence>
<keyword evidence="9 11" id="KW-0460">Magnesium</keyword>
<dbReference type="EMBL" id="DSYZ01000025">
    <property type="protein sequence ID" value="HGT82333.1"/>
    <property type="molecule type" value="Genomic_DNA"/>
</dbReference>
<accession>A0A7J3M0H1</accession>
<dbReference type="NCBIfam" id="TIGR00694">
    <property type="entry name" value="thiM"/>
    <property type="match status" value="1"/>
</dbReference>
<protein>
    <recommendedName>
        <fullName evidence="11">Hydroxyethylthiazole kinase</fullName>
        <ecNumber evidence="11">2.7.1.50</ecNumber>
    </recommendedName>
    <alternativeName>
        <fullName evidence="11">4-methyl-5-beta-hydroxyethylthiazole kinase</fullName>
        <shortName evidence="11">TH kinase</shortName>
        <shortName evidence="11">Thz kinase</shortName>
    </alternativeName>
</protein>
<dbReference type="GO" id="GO:0000287">
    <property type="term" value="F:magnesium ion binding"/>
    <property type="evidence" value="ECO:0007669"/>
    <property type="project" value="UniProtKB-UniRule"/>
</dbReference>
<dbReference type="CDD" id="cd01170">
    <property type="entry name" value="THZ_kinase"/>
    <property type="match status" value="1"/>
</dbReference>
<keyword evidence="6 11" id="KW-0547">Nucleotide-binding</keyword>
<evidence type="ECO:0000313" key="12">
    <source>
        <dbReference type="EMBL" id="HGT82333.1"/>
    </source>
</evidence>
<dbReference type="SUPFAM" id="SSF53613">
    <property type="entry name" value="Ribokinase-like"/>
    <property type="match status" value="1"/>
</dbReference>
<comment type="catalytic activity">
    <reaction evidence="1 11">
        <text>5-(2-hydroxyethyl)-4-methylthiazole + ATP = 4-methyl-5-(2-phosphooxyethyl)-thiazole + ADP + H(+)</text>
        <dbReference type="Rhea" id="RHEA:24212"/>
        <dbReference type="ChEBI" id="CHEBI:15378"/>
        <dbReference type="ChEBI" id="CHEBI:17957"/>
        <dbReference type="ChEBI" id="CHEBI:30616"/>
        <dbReference type="ChEBI" id="CHEBI:58296"/>
        <dbReference type="ChEBI" id="CHEBI:456216"/>
        <dbReference type="EC" id="2.7.1.50"/>
    </reaction>
</comment>
<sequence>MALDLDVLGDLATLRKRRPLIHHIMNFVVMTDSANTTLALGASPIMAHAKEELEDLVSIADAIYINIGTLDSIWIESMLHLAKLAGRYSKPLLLDPVGAGTSKLRTEVSKKILETSCVNVVKGNAGEMMALVGFKGLVKGVDSLVEEAIEPLEKLSEEYSVVAMATGKIDHVAGNRRLASIEGGSELFKYTTGTGCMLGSVLASFMAINRNYFNASLEASLVFKRAGEVAEAKSGRNPANFRLELINALHNIELYGLDMSRVKIKN</sequence>
<dbReference type="HAMAP" id="MF_00228">
    <property type="entry name" value="Thz_kinase"/>
    <property type="match status" value="1"/>
</dbReference>
<dbReference type="PRINTS" id="PR01099">
    <property type="entry name" value="HYETHTZKNASE"/>
</dbReference>
<keyword evidence="5 11" id="KW-0479">Metal-binding</keyword>
<evidence type="ECO:0000256" key="2">
    <source>
        <dbReference type="ARBA" id="ARBA00001946"/>
    </source>
</evidence>
<dbReference type="EC" id="2.7.1.50" evidence="11"/>
<evidence type="ECO:0000256" key="11">
    <source>
        <dbReference type="HAMAP-Rule" id="MF_00228"/>
    </source>
</evidence>
<keyword evidence="4 11" id="KW-0808">Transferase</keyword>
<dbReference type="InterPro" id="IPR029056">
    <property type="entry name" value="Ribokinase-like"/>
</dbReference>
<evidence type="ECO:0000256" key="1">
    <source>
        <dbReference type="ARBA" id="ARBA00001771"/>
    </source>
</evidence>
<comment type="function">
    <text evidence="11">Catalyzes the phosphorylation of the hydroxyl group of 4-methyl-5-beta-hydroxyethylthiazole (THZ).</text>
</comment>
<evidence type="ECO:0000256" key="6">
    <source>
        <dbReference type="ARBA" id="ARBA00022741"/>
    </source>
</evidence>
<dbReference type="GO" id="GO:0009229">
    <property type="term" value="P:thiamine diphosphate biosynthetic process"/>
    <property type="evidence" value="ECO:0007669"/>
    <property type="project" value="UniProtKB-UniRule"/>
</dbReference>
<proteinExistence type="inferred from homology"/>
<keyword evidence="10 11" id="KW-0784">Thiamine biosynthesis</keyword>
<keyword evidence="8 11" id="KW-0067">ATP-binding</keyword>
<dbReference type="NCBIfam" id="NF006830">
    <property type="entry name" value="PRK09355.1"/>
    <property type="match status" value="1"/>
</dbReference>
<dbReference type="UniPathway" id="UPA00060">
    <property type="reaction ID" value="UER00139"/>
</dbReference>
<dbReference type="GO" id="GO:0004417">
    <property type="term" value="F:hydroxyethylthiazole kinase activity"/>
    <property type="evidence" value="ECO:0007669"/>
    <property type="project" value="UniProtKB-UniRule"/>
</dbReference>
<feature type="binding site" evidence="11">
    <location>
        <position position="166"/>
    </location>
    <ligand>
        <name>ATP</name>
        <dbReference type="ChEBI" id="CHEBI:30616"/>
    </ligand>
</feature>
<dbReference type="AlphaFoldDB" id="A0A7J3M0H1"/>
<evidence type="ECO:0000256" key="10">
    <source>
        <dbReference type="ARBA" id="ARBA00022977"/>
    </source>
</evidence>
<gene>
    <name evidence="11" type="primary">thiM</name>
    <name evidence="12" type="ORF">ENT52_01180</name>
</gene>
<dbReference type="InterPro" id="IPR000417">
    <property type="entry name" value="Hyethyz_kinase"/>
</dbReference>
<dbReference type="Pfam" id="PF02110">
    <property type="entry name" value="HK"/>
    <property type="match status" value="1"/>
</dbReference>
<comment type="caution">
    <text evidence="12">The sequence shown here is derived from an EMBL/GenBank/DDBJ whole genome shotgun (WGS) entry which is preliminary data.</text>
</comment>
<dbReference type="GO" id="GO:0009228">
    <property type="term" value="P:thiamine biosynthetic process"/>
    <property type="evidence" value="ECO:0007669"/>
    <property type="project" value="UniProtKB-KW"/>
</dbReference>
<evidence type="ECO:0000256" key="7">
    <source>
        <dbReference type="ARBA" id="ARBA00022777"/>
    </source>
</evidence>
<name>A0A7J3M0H1_ARCFL</name>
<dbReference type="PIRSF" id="PIRSF000513">
    <property type="entry name" value="Thz_kinase"/>
    <property type="match status" value="1"/>
</dbReference>
<comment type="cofactor">
    <cofactor evidence="2 11">
        <name>Mg(2+)</name>
        <dbReference type="ChEBI" id="CHEBI:18420"/>
    </cofactor>
</comment>
<feature type="binding site" evidence="11">
    <location>
        <position position="122"/>
    </location>
    <ligand>
        <name>ATP</name>
        <dbReference type="ChEBI" id="CHEBI:30616"/>
    </ligand>
</feature>
<comment type="similarity">
    <text evidence="11">Belongs to the Thz kinase family.</text>
</comment>
<organism evidence="12">
    <name type="scientific">Archaeoglobus fulgidus</name>
    <dbReference type="NCBI Taxonomy" id="2234"/>
    <lineage>
        <taxon>Archaea</taxon>
        <taxon>Methanobacteriati</taxon>
        <taxon>Methanobacteriota</taxon>
        <taxon>Archaeoglobi</taxon>
        <taxon>Archaeoglobales</taxon>
        <taxon>Archaeoglobaceae</taxon>
        <taxon>Archaeoglobus</taxon>
    </lineage>
</organism>
<evidence type="ECO:0000256" key="9">
    <source>
        <dbReference type="ARBA" id="ARBA00022842"/>
    </source>
</evidence>
<evidence type="ECO:0000256" key="8">
    <source>
        <dbReference type="ARBA" id="ARBA00022840"/>
    </source>
</evidence>
<dbReference type="Gene3D" id="3.40.1190.20">
    <property type="match status" value="1"/>
</dbReference>
<feature type="binding site" evidence="11">
    <location>
        <position position="46"/>
    </location>
    <ligand>
        <name>substrate</name>
    </ligand>
</feature>
<reference evidence="12" key="1">
    <citation type="journal article" date="2020" name="mSystems">
        <title>Genome- and Community-Level Interaction Insights into Carbon Utilization and Element Cycling Functions of Hydrothermarchaeota in Hydrothermal Sediment.</title>
        <authorList>
            <person name="Zhou Z."/>
            <person name="Liu Y."/>
            <person name="Xu W."/>
            <person name="Pan J."/>
            <person name="Luo Z.H."/>
            <person name="Li M."/>
        </authorList>
    </citation>
    <scope>NUCLEOTIDE SEQUENCE [LARGE SCALE GENOMIC DNA]</scope>
    <source>
        <strain evidence="12">SpSt-587</strain>
    </source>
</reference>
<evidence type="ECO:0000256" key="5">
    <source>
        <dbReference type="ARBA" id="ARBA00022723"/>
    </source>
</evidence>
<comment type="pathway">
    <text evidence="3 11">Cofactor biosynthesis; thiamine diphosphate biosynthesis; 4-methyl-5-(2-phosphoethyl)-thiazole from 5-(2-hydroxyethyl)-4-methylthiazole: step 1/1.</text>
</comment>
<evidence type="ECO:0000256" key="4">
    <source>
        <dbReference type="ARBA" id="ARBA00022679"/>
    </source>
</evidence>
<dbReference type="GO" id="GO:0005524">
    <property type="term" value="F:ATP binding"/>
    <property type="evidence" value="ECO:0007669"/>
    <property type="project" value="UniProtKB-UniRule"/>
</dbReference>